<dbReference type="Pfam" id="PF07949">
    <property type="entry name" value="YbbR"/>
    <property type="match status" value="1"/>
</dbReference>
<sequence length="309" mass="34787">MKQRRVRVFLFFLLFSITAWFITRLSETYSHTVAFALNYTHQPEGTLLIDAPPEELPVRIRANGFQLLRYQLSPKEINIDLREALKGDRGYFVSPQTYRDQIEEQLGQGTGLLQVPSDTLFMNFQQLRSKTVPVEIGGELDFAQNYMLEGALVLEPAQVHLLGPPSEIDSIEVIYTEPLPISGIKQDFVSELSLDPGEQFPNTEFSQNRIQVTGKVLRFSEAVIEVPVEVINLPDSLKVQTFPDMVGVLCKGRIEGLKSLSPNDFRLVADYSSPSSGTGRLMLNLAVKPEGVHETQLLETSVEFITKRE</sequence>
<dbReference type="EMBL" id="JAUDUY010000004">
    <property type="protein sequence ID" value="MDM9631943.1"/>
    <property type="molecule type" value="Genomic_DNA"/>
</dbReference>
<comment type="caution">
    <text evidence="1">The sequence shown here is derived from an EMBL/GenBank/DDBJ whole genome shotgun (WGS) entry which is preliminary data.</text>
</comment>
<dbReference type="PANTHER" id="PTHR37804:SF1">
    <property type="entry name" value="CDAA REGULATORY PROTEIN CDAR"/>
    <property type="match status" value="1"/>
</dbReference>
<dbReference type="Gene3D" id="2.170.120.30">
    <property type="match status" value="1"/>
</dbReference>
<gene>
    <name evidence="1" type="ORF">QU605_10695</name>
</gene>
<reference evidence="1" key="1">
    <citation type="submission" date="2023-06" db="EMBL/GenBank/DDBJ databases">
        <title>Robiginitalea aurantiacus sp. nov. and Algoriphagus sediminis sp. nov., isolated from coastal sediment.</title>
        <authorList>
            <person name="Zhou Z.Y."/>
            <person name="An J."/>
            <person name="Jia Y.W."/>
            <person name="Du Z.J."/>
        </authorList>
    </citation>
    <scope>NUCLEOTIDE SEQUENCE</scope>
    <source>
        <strain evidence="1">M39</strain>
    </source>
</reference>
<protein>
    <recommendedName>
        <fullName evidence="3">YbbR-like domain-containing protein</fullName>
    </recommendedName>
</protein>
<dbReference type="PANTHER" id="PTHR37804">
    <property type="entry name" value="CDAA REGULATORY PROTEIN CDAR"/>
    <property type="match status" value="1"/>
</dbReference>
<dbReference type="Gene3D" id="2.170.120.40">
    <property type="entry name" value="YbbR-like domain"/>
    <property type="match status" value="1"/>
</dbReference>
<dbReference type="Proteomes" id="UP001174839">
    <property type="component" value="Unassembled WGS sequence"/>
</dbReference>
<proteinExistence type="predicted"/>
<dbReference type="RefSeq" id="WP_289725302.1">
    <property type="nucleotide sequence ID" value="NZ_JAUDUY010000004.1"/>
</dbReference>
<evidence type="ECO:0000313" key="1">
    <source>
        <dbReference type="EMBL" id="MDM9631943.1"/>
    </source>
</evidence>
<keyword evidence="2" id="KW-1185">Reference proteome</keyword>
<name>A0ABT7WGG1_9FLAO</name>
<evidence type="ECO:0000313" key="2">
    <source>
        <dbReference type="Proteomes" id="UP001174839"/>
    </source>
</evidence>
<evidence type="ECO:0008006" key="3">
    <source>
        <dbReference type="Google" id="ProtNLM"/>
    </source>
</evidence>
<organism evidence="1 2">
    <name type="scientific">Robiginitalea aurantiaca</name>
    <dbReference type="NCBI Taxonomy" id="3056915"/>
    <lineage>
        <taxon>Bacteria</taxon>
        <taxon>Pseudomonadati</taxon>
        <taxon>Bacteroidota</taxon>
        <taxon>Flavobacteriia</taxon>
        <taxon>Flavobacteriales</taxon>
        <taxon>Flavobacteriaceae</taxon>
        <taxon>Robiginitalea</taxon>
    </lineage>
</organism>
<accession>A0ABT7WGG1</accession>
<dbReference type="InterPro" id="IPR053154">
    <property type="entry name" value="c-di-AMP_regulator"/>
</dbReference>
<dbReference type="InterPro" id="IPR012505">
    <property type="entry name" value="YbbR"/>
</dbReference>